<dbReference type="AlphaFoldDB" id="I1DZ06"/>
<sequence length="48" mass="5429">MGQPDRTYRAFNLAKVKINEILELIAEKMSNNANLKNQVGDAEKYSCV</sequence>
<evidence type="ECO:0000313" key="2">
    <source>
        <dbReference type="Proteomes" id="UP000004374"/>
    </source>
</evidence>
<organism evidence="1 2">
    <name type="scientific">Rheinheimera nanhaiensis E407-8</name>
    <dbReference type="NCBI Taxonomy" id="562729"/>
    <lineage>
        <taxon>Bacteria</taxon>
        <taxon>Pseudomonadati</taxon>
        <taxon>Pseudomonadota</taxon>
        <taxon>Gammaproteobacteria</taxon>
        <taxon>Chromatiales</taxon>
        <taxon>Chromatiaceae</taxon>
        <taxon>Rheinheimera</taxon>
    </lineage>
</organism>
<proteinExistence type="predicted"/>
<gene>
    <name evidence="1" type="ORF">RNAN_2279</name>
</gene>
<dbReference type="STRING" id="562729.RNAN_2279"/>
<dbReference type="Proteomes" id="UP000004374">
    <property type="component" value="Unassembled WGS sequence"/>
</dbReference>
<comment type="caution">
    <text evidence="1">The sequence shown here is derived from an EMBL/GenBank/DDBJ whole genome shotgun (WGS) entry which is preliminary data.</text>
</comment>
<protein>
    <submittedName>
        <fullName evidence="1">Uncharacterized protein</fullName>
    </submittedName>
</protein>
<keyword evidence="2" id="KW-1185">Reference proteome</keyword>
<dbReference type="EMBL" id="BAFK01000012">
    <property type="protein sequence ID" value="GAB59284.1"/>
    <property type="molecule type" value="Genomic_DNA"/>
</dbReference>
<accession>I1DZ06</accession>
<name>I1DZ06_9GAMM</name>
<evidence type="ECO:0000313" key="1">
    <source>
        <dbReference type="EMBL" id="GAB59284.1"/>
    </source>
</evidence>
<reference evidence="1 2" key="1">
    <citation type="journal article" date="2012" name="J. Bacteriol.">
        <title>Genome Sequence of the Protease-Producing Bacterium Rheinheimera nanhaiensis E407-8T, Isolated from Deep-Sea Sediment of the South China Sea.</title>
        <authorList>
            <person name="Zhang X.-Y."/>
            <person name="Zhang Y.-J."/>
            <person name="Qin Q.-L."/>
            <person name="Xie B.-B."/>
            <person name="Chen X.-L."/>
            <person name="Zhou B.-C."/>
            <person name="Zhang Y.-Z."/>
        </authorList>
    </citation>
    <scope>NUCLEOTIDE SEQUENCE [LARGE SCALE GENOMIC DNA]</scope>
    <source>
        <strain evidence="1 2">E407-8</strain>
    </source>
</reference>